<evidence type="ECO:0000313" key="1">
    <source>
        <dbReference type="EMBL" id="MBP2072697.1"/>
    </source>
</evidence>
<protein>
    <recommendedName>
        <fullName evidence="3">YqzL family protein</fullName>
    </recommendedName>
</protein>
<evidence type="ECO:0008006" key="3">
    <source>
        <dbReference type="Google" id="ProtNLM"/>
    </source>
</evidence>
<keyword evidence="2" id="KW-1185">Reference proteome</keyword>
<organism evidence="1 2">
    <name type="scientific">Thermoanaerobacterium butyriciformans</name>
    <dbReference type="NCBI Taxonomy" id="1702242"/>
    <lineage>
        <taxon>Bacteria</taxon>
        <taxon>Bacillati</taxon>
        <taxon>Bacillota</taxon>
        <taxon>Clostridia</taxon>
        <taxon>Thermoanaerobacterales</taxon>
        <taxon>Thermoanaerobacteraceae</taxon>
        <taxon>Thermoanaerobacterium</taxon>
    </lineage>
</organism>
<evidence type="ECO:0000313" key="2">
    <source>
        <dbReference type="Proteomes" id="UP001166402"/>
    </source>
</evidence>
<accession>A0ABS4NI14</accession>
<dbReference type="EMBL" id="JAGGLT010000026">
    <property type="protein sequence ID" value="MBP2072697.1"/>
    <property type="molecule type" value="Genomic_DNA"/>
</dbReference>
<name>A0ABS4NI14_9THEO</name>
<gene>
    <name evidence="1" type="ORF">J2Z80_002240</name>
</gene>
<dbReference type="Proteomes" id="UP001166402">
    <property type="component" value="Unassembled WGS sequence"/>
</dbReference>
<proteinExistence type="predicted"/>
<sequence length="41" mass="5214">MILHLIWNLFKKTGNIEYFMIYKDYERIYIENNKFKKDKLV</sequence>
<reference evidence="1" key="1">
    <citation type="submission" date="2021-03" db="EMBL/GenBank/DDBJ databases">
        <title>Genomic Encyclopedia of Type Strains, Phase IV (KMG-IV): sequencing the most valuable type-strain genomes for metagenomic binning, comparative biology and taxonomic classification.</title>
        <authorList>
            <person name="Goeker M."/>
        </authorList>
    </citation>
    <scope>NUCLEOTIDE SEQUENCE</scope>
    <source>
        <strain evidence="1">DSM 101588</strain>
    </source>
</reference>
<comment type="caution">
    <text evidence="1">The sequence shown here is derived from an EMBL/GenBank/DDBJ whole genome shotgun (WGS) entry which is preliminary data.</text>
</comment>